<sequence length="375" mass="42589">MLTHTDHKSSSFLATMRFIFLPFLLGFCAAALGGITEAEPRTRPSRYERHVNEQVKVINYDFKGNLSEDLETLFRRAMEAWEKATCVKFVQNSGGMKFNLKLHITLNKVTVAQDNDGDCFFTGRRGVGELMLGASCANFGGVAHEVGHSLGLQHTQSRHDRDAYIFVNMTNVEREFKSLYPDMVEQAKGKPKLMQRFIEMYGQQYAKKTMREYNTLGVPYDYGSIMHYSAVGTNPPMIPTDKKYNRTMGSPFISFTDLLEVNERFKCKENCPVEKSVHCLVGGFPHPRNCSKCVCPRGYGGVRCEERPRDCGQVAASLEEWQTMTETISSKKEGEFCSREDEGVILPSNLTMVPIITYSKETKPMTVTLRYRFVQ</sequence>
<evidence type="ECO:0000313" key="10">
    <source>
        <dbReference type="EMBL" id="RCN44496.1"/>
    </source>
</evidence>
<feature type="domain" description="Peptidase M12A" evidence="9">
    <location>
        <begin position="30"/>
        <end position="268"/>
    </location>
</feature>
<keyword evidence="3 7" id="KW-0378">Hydrolase</keyword>
<dbReference type="GO" id="GO:0008270">
    <property type="term" value="F:zinc ion binding"/>
    <property type="evidence" value="ECO:0007669"/>
    <property type="project" value="UniProtKB-UniRule"/>
</dbReference>
<evidence type="ECO:0000256" key="4">
    <source>
        <dbReference type="ARBA" id="ARBA00022833"/>
    </source>
</evidence>
<comment type="caution">
    <text evidence="7">Lacks conserved residue(s) required for the propagation of feature annotation.</text>
</comment>
<dbReference type="PANTHER" id="PTHR10127">
    <property type="entry name" value="DISCOIDIN, CUB, EGF, LAMININ , AND ZINC METALLOPROTEASE DOMAIN CONTAINING"/>
    <property type="match status" value="1"/>
</dbReference>
<dbReference type="Pfam" id="PF01400">
    <property type="entry name" value="Astacin"/>
    <property type="match status" value="2"/>
</dbReference>
<evidence type="ECO:0000256" key="6">
    <source>
        <dbReference type="ARBA" id="ARBA00023157"/>
    </source>
</evidence>
<dbReference type="SUPFAM" id="SSF55486">
    <property type="entry name" value="Metalloproteases ('zincins'), catalytic domain"/>
    <property type="match status" value="1"/>
</dbReference>
<comment type="cofactor">
    <cofactor evidence="7 8">
        <name>Zn(2+)</name>
        <dbReference type="ChEBI" id="CHEBI:29105"/>
    </cofactor>
    <text evidence="7 8">Binds 1 zinc ion per subunit.</text>
</comment>
<protein>
    <recommendedName>
        <fullName evidence="8">Metalloendopeptidase</fullName>
        <ecNumber evidence="8">3.4.24.-</ecNumber>
    </recommendedName>
</protein>
<reference evidence="10 11" key="1">
    <citation type="submission" date="2014-10" db="EMBL/GenBank/DDBJ databases">
        <title>Draft genome of the hookworm Ancylostoma caninum.</title>
        <authorList>
            <person name="Mitreva M."/>
        </authorList>
    </citation>
    <scope>NUCLEOTIDE SEQUENCE [LARGE SCALE GENOMIC DNA]</scope>
    <source>
        <strain evidence="10 11">Baltimore</strain>
    </source>
</reference>
<keyword evidence="8" id="KW-0732">Signal</keyword>
<name>A0A368GJE2_ANCCA</name>
<feature type="signal peptide" evidence="8">
    <location>
        <begin position="1"/>
        <end position="30"/>
    </location>
</feature>
<proteinExistence type="predicted"/>
<dbReference type="GO" id="GO:0004222">
    <property type="term" value="F:metalloendopeptidase activity"/>
    <property type="evidence" value="ECO:0007669"/>
    <property type="project" value="UniProtKB-UniRule"/>
</dbReference>
<dbReference type="GO" id="GO:0006508">
    <property type="term" value="P:proteolysis"/>
    <property type="evidence" value="ECO:0007669"/>
    <property type="project" value="UniProtKB-KW"/>
</dbReference>
<evidence type="ECO:0000256" key="5">
    <source>
        <dbReference type="ARBA" id="ARBA00023049"/>
    </source>
</evidence>
<dbReference type="OrthoDB" id="291007at2759"/>
<feature type="binding site" evidence="7">
    <location>
        <position position="154"/>
    </location>
    <ligand>
        <name>Zn(2+)</name>
        <dbReference type="ChEBI" id="CHEBI:29105"/>
        <note>catalytic</note>
    </ligand>
</feature>
<evidence type="ECO:0000313" key="11">
    <source>
        <dbReference type="Proteomes" id="UP000252519"/>
    </source>
</evidence>
<evidence type="ECO:0000256" key="7">
    <source>
        <dbReference type="PROSITE-ProRule" id="PRU01211"/>
    </source>
</evidence>
<feature type="chain" id="PRO_5016487473" description="Metalloendopeptidase" evidence="8">
    <location>
        <begin position="31"/>
        <end position="375"/>
    </location>
</feature>
<dbReference type="InterPro" id="IPR006026">
    <property type="entry name" value="Peptidase_Metallo"/>
</dbReference>
<keyword evidence="1 7" id="KW-0645">Protease</keyword>
<dbReference type="PANTHER" id="PTHR10127:SF780">
    <property type="entry name" value="METALLOENDOPEPTIDASE"/>
    <property type="match status" value="1"/>
</dbReference>
<dbReference type="AlphaFoldDB" id="A0A368GJE2"/>
<evidence type="ECO:0000256" key="8">
    <source>
        <dbReference type="RuleBase" id="RU361183"/>
    </source>
</evidence>
<keyword evidence="11" id="KW-1185">Reference proteome</keyword>
<dbReference type="Gene3D" id="3.40.390.10">
    <property type="entry name" value="Collagenase (Catalytic Domain)"/>
    <property type="match status" value="1"/>
</dbReference>
<evidence type="ECO:0000259" key="9">
    <source>
        <dbReference type="PROSITE" id="PS51864"/>
    </source>
</evidence>
<feature type="binding site" evidence="7">
    <location>
        <position position="148"/>
    </location>
    <ligand>
        <name>Zn(2+)</name>
        <dbReference type="ChEBI" id="CHEBI:29105"/>
        <note>catalytic</note>
    </ligand>
</feature>
<dbReference type="PRINTS" id="PR00480">
    <property type="entry name" value="ASTACIN"/>
</dbReference>
<evidence type="ECO:0000256" key="1">
    <source>
        <dbReference type="ARBA" id="ARBA00022670"/>
    </source>
</evidence>
<dbReference type="STRING" id="29170.A0A368GJE2"/>
<dbReference type="InterPro" id="IPR001506">
    <property type="entry name" value="Peptidase_M12A"/>
</dbReference>
<keyword evidence="4 7" id="KW-0862">Zinc</keyword>
<dbReference type="PROSITE" id="PS51864">
    <property type="entry name" value="ASTACIN"/>
    <property type="match status" value="1"/>
</dbReference>
<dbReference type="InterPro" id="IPR024079">
    <property type="entry name" value="MetalloPept_cat_dom_sf"/>
</dbReference>
<gene>
    <name evidence="10" type="ORF">ANCCAN_09487</name>
</gene>
<dbReference type="EMBL" id="JOJR01000127">
    <property type="protein sequence ID" value="RCN44496.1"/>
    <property type="molecule type" value="Genomic_DNA"/>
</dbReference>
<dbReference type="Proteomes" id="UP000252519">
    <property type="component" value="Unassembled WGS sequence"/>
</dbReference>
<evidence type="ECO:0000256" key="2">
    <source>
        <dbReference type="ARBA" id="ARBA00022723"/>
    </source>
</evidence>
<keyword evidence="5 7" id="KW-0482">Metalloprotease</keyword>
<feature type="binding site" evidence="7">
    <location>
        <position position="144"/>
    </location>
    <ligand>
        <name>Zn(2+)</name>
        <dbReference type="ChEBI" id="CHEBI:29105"/>
        <note>catalytic</note>
    </ligand>
</feature>
<organism evidence="10 11">
    <name type="scientific">Ancylostoma caninum</name>
    <name type="common">Dog hookworm</name>
    <dbReference type="NCBI Taxonomy" id="29170"/>
    <lineage>
        <taxon>Eukaryota</taxon>
        <taxon>Metazoa</taxon>
        <taxon>Ecdysozoa</taxon>
        <taxon>Nematoda</taxon>
        <taxon>Chromadorea</taxon>
        <taxon>Rhabditida</taxon>
        <taxon>Rhabditina</taxon>
        <taxon>Rhabditomorpha</taxon>
        <taxon>Strongyloidea</taxon>
        <taxon>Ancylostomatidae</taxon>
        <taxon>Ancylostomatinae</taxon>
        <taxon>Ancylostoma</taxon>
    </lineage>
</organism>
<keyword evidence="2 7" id="KW-0479">Metal-binding</keyword>
<evidence type="ECO:0000256" key="3">
    <source>
        <dbReference type="ARBA" id="ARBA00022801"/>
    </source>
</evidence>
<keyword evidence="6" id="KW-1015">Disulfide bond</keyword>
<dbReference type="EC" id="3.4.24.-" evidence="8"/>
<accession>A0A368GJE2</accession>
<comment type="caution">
    <text evidence="10">The sequence shown here is derived from an EMBL/GenBank/DDBJ whole genome shotgun (WGS) entry which is preliminary data.</text>
</comment>
<dbReference type="SMART" id="SM00235">
    <property type="entry name" value="ZnMc"/>
    <property type="match status" value="1"/>
</dbReference>
<feature type="active site" evidence="7">
    <location>
        <position position="145"/>
    </location>
</feature>